<dbReference type="CDD" id="cd00082">
    <property type="entry name" value="HisKA"/>
    <property type="match status" value="1"/>
</dbReference>
<dbReference type="PRINTS" id="PR00344">
    <property type="entry name" value="BCTRLSENSOR"/>
</dbReference>
<dbReference type="FunFam" id="3.30.565.10:FF:000006">
    <property type="entry name" value="Sensor histidine kinase WalK"/>
    <property type="match status" value="1"/>
</dbReference>
<dbReference type="InterPro" id="IPR005467">
    <property type="entry name" value="His_kinase_dom"/>
</dbReference>
<feature type="transmembrane region" description="Helical" evidence="7">
    <location>
        <begin position="36"/>
        <end position="55"/>
    </location>
</feature>
<keyword evidence="3" id="KW-0597">Phosphoprotein</keyword>
<evidence type="ECO:0000256" key="5">
    <source>
        <dbReference type="ARBA" id="ARBA00022777"/>
    </source>
</evidence>
<dbReference type="RefSeq" id="WP_105716584.1">
    <property type="nucleotide sequence ID" value="NZ_PVBQ01000005.1"/>
</dbReference>
<dbReference type="Gene3D" id="1.10.287.130">
    <property type="match status" value="1"/>
</dbReference>
<protein>
    <recommendedName>
        <fullName evidence="2">histidine kinase</fullName>
        <ecNumber evidence="2">2.7.13.3</ecNumber>
    </recommendedName>
</protein>
<dbReference type="InterPro" id="IPR036097">
    <property type="entry name" value="HisK_dim/P_sf"/>
</dbReference>
<dbReference type="Gene3D" id="3.30.565.10">
    <property type="entry name" value="Histidine kinase-like ATPase, C-terminal domain"/>
    <property type="match status" value="1"/>
</dbReference>
<name>A0A2S9J5C0_9SPHI</name>
<comment type="caution">
    <text evidence="9">The sequence shown here is derived from an EMBL/GenBank/DDBJ whole genome shotgun (WGS) entry which is preliminary data.</text>
</comment>
<dbReference type="EMBL" id="PVBQ01000005">
    <property type="protein sequence ID" value="PRD47957.1"/>
    <property type="molecule type" value="Genomic_DNA"/>
</dbReference>
<keyword evidence="10" id="KW-1185">Reference proteome</keyword>
<keyword evidence="7" id="KW-0812">Transmembrane</keyword>
<dbReference type="CDD" id="cd00075">
    <property type="entry name" value="HATPase"/>
    <property type="match status" value="1"/>
</dbReference>
<dbReference type="AlphaFoldDB" id="A0A2S9J5C0"/>
<evidence type="ECO:0000256" key="6">
    <source>
        <dbReference type="ARBA" id="ARBA00023012"/>
    </source>
</evidence>
<dbReference type="SUPFAM" id="SSF47384">
    <property type="entry name" value="Homodimeric domain of signal transducing histidine kinase"/>
    <property type="match status" value="1"/>
</dbReference>
<evidence type="ECO:0000256" key="7">
    <source>
        <dbReference type="SAM" id="Phobius"/>
    </source>
</evidence>
<dbReference type="OrthoDB" id="9804645at2"/>
<feature type="transmembrane region" description="Helical" evidence="7">
    <location>
        <begin position="7"/>
        <end position="24"/>
    </location>
</feature>
<evidence type="ECO:0000259" key="8">
    <source>
        <dbReference type="PROSITE" id="PS50109"/>
    </source>
</evidence>
<dbReference type="Pfam" id="PF00512">
    <property type="entry name" value="HisKA"/>
    <property type="match status" value="1"/>
</dbReference>
<keyword evidence="7" id="KW-0472">Membrane</keyword>
<dbReference type="InterPro" id="IPR003594">
    <property type="entry name" value="HATPase_dom"/>
</dbReference>
<feature type="domain" description="Histidine kinase" evidence="8">
    <location>
        <begin position="75"/>
        <end position="291"/>
    </location>
</feature>
<dbReference type="PROSITE" id="PS50109">
    <property type="entry name" value="HIS_KIN"/>
    <property type="match status" value="1"/>
</dbReference>
<keyword evidence="4" id="KW-0808">Transferase</keyword>
<sequence>MKRALVLFYFLVFYAITQLLWWGYLLVNYEPERKGMIIGEGVFFLLIFIWGAMRLKKLFSREHKQQQQQQNFLLAVTHELKSPLASVKLYIQTILKRDLDREQQKVFLSNSLKDIERLDDLVENVLLTTKLENRSFVFPKENFNFTELVDNVVDRLQKNACSSQIIKPDLDQGVIIHADKFAITNVVNNLIENAIKYSPPCANVEVQLKERENQKIVFSVADHGQGIPEEEKKNIFNKFYRIGNESTRKTKGTGLGLYIVKTVLQKHNASIKVKDNTPSGSIFEVTFENYAN</sequence>
<evidence type="ECO:0000256" key="4">
    <source>
        <dbReference type="ARBA" id="ARBA00022679"/>
    </source>
</evidence>
<dbReference type="InterPro" id="IPR050351">
    <property type="entry name" value="BphY/WalK/GraS-like"/>
</dbReference>
<evidence type="ECO:0000313" key="10">
    <source>
        <dbReference type="Proteomes" id="UP000239711"/>
    </source>
</evidence>
<gene>
    <name evidence="9" type="ORF">C5745_08625</name>
</gene>
<dbReference type="InterPro" id="IPR004358">
    <property type="entry name" value="Sig_transdc_His_kin-like_C"/>
</dbReference>
<dbReference type="GO" id="GO:0005886">
    <property type="term" value="C:plasma membrane"/>
    <property type="evidence" value="ECO:0007669"/>
    <property type="project" value="TreeGrafter"/>
</dbReference>
<dbReference type="Pfam" id="PF02518">
    <property type="entry name" value="HATPase_c"/>
    <property type="match status" value="1"/>
</dbReference>
<evidence type="ECO:0000256" key="2">
    <source>
        <dbReference type="ARBA" id="ARBA00012438"/>
    </source>
</evidence>
<keyword evidence="7" id="KW-1133">Transmembrane helix</keyword>
<dbReference type="GO" id="GO:0004721">
    <property type="term" value="F:phosphoprotein phosphatase activity"/>
    <property type="evidence" value="ECO:0007669"/>
    <property type="project" value="TreeGrafter"/>
</dbReference>
<dbReference type="GO" id="GO:0000155">
    <property type="term" value="F:phosphorelay sensor kinase activity"/>
    <property type="evidence" value="ECO:0007669"/>
    <property type="project" value="InterPro"/>
</dbReference>
<dbReference type="SMART" id="SM00388">
    <property type="entry name" value="HisKA"/>
    <property type="match status" value="1"/>
</dbReference>
<dbReference type="GO" id="GO:0016036">
    <property type="term" value="P:cellular response to phosphate starvation"/>
    <property type="evidence" value="ECO:0007669"/>
    <property type="project" value="TreeGrafter"/>
</dbReference>
<accession>A0A2S9J5C0</accession>
<keyword evidence="6" id="KW-0902">Two-component regulatory system</keyword>
<comment type="catalytic activity">
    <reaction evidence="1">
        <text>ATP + protein L-histidine = ADP + protein N-phospho-L-histidine.</text>
        <dbReference type="EC" id="2.7.13.3"/>
    </reaction>
</comment>
<dbReference type="EC" id="2.7.13.3" evidence="2"/>
<evidence type="ECO:0000256" key="1">
    <source>
        <dbReference type="ARBA" id="ARBA00000085"/>
    </source>
</evidence>
<dbReference type="Proteomes" id="UP000239711">
    <property type="component" value="Unassembled WGS sequence"/>
</dbReference>
<dbReference type="SUPFAM" id="SSF55874">
    <property type="entry name" value="ATPase domain of HSP90 chaperone/DNA topoisomerase II/histidine kinase"/>
    <property type="match status" value="1"/>
</dbReference>
<dbReference type="InterPro" id="IPR003661">
    <property type="entry name" value="HisK_dim/P_dom"/>
</dbReference>
<dbReference type="SMART" id="SM00387">
    <property type="entry name" value="HATPase_c"/>
    <property type="match status" value="1"/>
</dbReference>
<keyword evidence="5 9" id="KW-0418">Kinase</keyword>
<dbReference type="PANTHER" id="PTHR45453">
    <property type="entry name" value="PHOSPHATE REGULON SENSOR PROTEIN PHOR"/>
    <property type="match status" value="1"/>
</dbReference>
<proteinExistence type="predicted"/>
<organism evidence="9 10">
    <name type="scientific">Sphingobacterium haloxyli</name>
    <dbReference type="NCBI Taxonomy" id="2100533"/>
    <lineage>
        <taxon>Bacteria</taxon>
        <taxon>Pseudomonadati</taxon>
        <taxon>Bacteroidota</taxon>
        <taxon>Sphingobacteriia</taxon>
        <taxon>Sphingobacteriales</taxon>
        <taxon>Sphingobacteriaceae</taxon>
        <taxon>Sphingobacterium</taxon>
    </lineage>
</organism>
<dbReference type="PANTHER" id="PTHR45453:SF1">
    <property type="entry name" value="PHOSPHATE REGULON SENSOR PROTEIN PHOR"/>
    <property type="match status" value="1"/>
</dbReference>
<evidence type="ECO:0000256" key="3">
    <source>
        <dbReference type="ARBA" id="ARBA00022553"/>
    </source>
</evidence>
<reference evidence="9 10" key="1">
    <citation type="submission" date="2018-02" db="EMBL/GenBank/DDBJ databases">
        <title>The draft genome of Sphingobacterium sp. 5JN-11.</title>
        <authorList>
            <person name="Liu L."/>
            <person name="Li L."/>
            <person name="Liang L."/>
            <person name="Zhang X."/>
            <person name="Wang T."/>
        </authorList>
    </citation>
    <scope>NUCLEOTIDE SEQUENCE [LARGE SCALE GENOMIC DNA]</scope>
    <source>
        <strain evidence="9 10">5JN-11</strain>
    </source>
</reference>
<evidence type="ECO:0000313" key="9">
    <source>
        <dbReference type="EMBL" id="PRD47957.1"/>
    </source>
</evidence>
<dbReference type="InterPro" id="IPR036890">
    <property type="entry name" value="HATPase_C_sf"/>
</dbReference>